<organism evidence="2 3">
    <name type="scientific">Streptacidiphilus jiangxiensis</name>
    <dbReference type="NCBI Taxonomy" id="235985"/>
    <lineage>
        <taxon>Bacteria</taxon>
        <taxon>Bacillati</taxon>
        <taxon>Actinomycetota</taxon>
        <taxon>Actinomycetes</taxon>
        <taxon>Kitasatosporales</taxon>
        <taxon>Streptomycetaceae</taxon>
        <taxon>Streptacidiphilus</taxon>
    </lineage>
</organism>
<dbReference type="RefSeq" id="WP_042457806.1">
    <property type="nucleotide sequence ID" value="NZ_BBPN01000049.1"/>
</dbReference>
<dbReference type="STRING" id="235985.SAMN05414137_12659"/>
<dbReference type="AlphaFoldDB" id="A0A1H7Y1B5"/>
<accession>A0A1H7Y1B5</accession>
<gene>
    <name evidence="2" type="ORF">SAMN05414137_12659</name>
</gene>
<dbReference type="CDD" id="cd04301">
    <property type="entry name" value="NAT_SF"/>
    <property type="match status" value="1"/>
</dbReference>
<dbReference type="Proteomes" id="UP000183015">
    <property type="component" value="Unassembled WGS sequence"/>
</dbReference>
<evidence type="ECO:0000313" key="2">
    <source>
        <dbReference type="EMBL" id="SEM39952.1"/>
    </source>
</evidence>
<proteinExistence type="predicted"/>
<reference evidence="3" key="1">
    <citation type="submission" date="2016-10" db="EMBL/GenBank/DDBJ databases">
        <authorList>
            <person name="Varghese N."/>
        </authorList>
    </citation>
    <scope>NUCLEOTIDE SEQUENCE [LARGE SCALE GENOMIC DNA]</scope>
    <source>
        <strain evidence="3">DSM 45096 / BCRC 16803 / CGMCC 4.1857 / CIP 109030 / JCM 12277 / KCTC 19219 / NBRC 100920 / 33214</strain>
    </source>
</reference>
<dbReference type="InterPro" id="IPR000182">
    <property type="entry name" value="GNAT_dom"/>
</dbReference>
<keyword evidence="3" id="KW-1185">Reference proteome</keyword>
<evidence type="ECO:0000313" key="3">
    <source>
        <dbReference type="Proteomes" id="UP000183015"/>
    </source>
</evidence>
<dbReference type="InterPro" id="IPR016181">
    <property type="entry name" value="Acyl_CoA_acyltransferase"/>
</dbReference>
<evidence type="ECO:0000259" key="1">
    <source>
        <dbReference type="PROSITE" id="PS51186"/>
    </source>
</evidence>
<dbReference type="PROSITE" id="PS51186">
    <property type="entry name" value="GNAT"/>
    <property type="match status" value="1"/>
</dbReference>
<protein>
    <recommendedName>
        <fullName evidence="1">N-acetyltransferase domain-containing protein</fullName>
    </recommendedName>
</protein>
<dbReference type="eggNOG" id="COG0456">
    <property type="taxonomic scope" value="Bacteria"/>
</dbReference>
<sequence length="265" mass="28485">MDVDTTLALFDRQMRKEARPDPAPARVERTGEVVRQVGPGELWNGVLWSGLDEAGTGADQAIARQVAEYRAQPGVESFEWKLYSHDRPADLGDRLAAAGFVADDTEALMVAEAADVAALAAPLPEGVELLPVTDTAGVEPVAAVHDEAFAVGTGARIRARLLAQLAAAPESLVVLLAMAGDRPVCAARMDFAEGTDFAGLWGGGTVAEWRGRGIYRALVAHRARVAVERGYRYLFVDASDQSRPILARLGFVQLATTTPYEYRLR</sequence>
<dbReference type="EMBL" id="FOAZ01000026">
    <property type="protein sequence ID" value="SEM39952.1"/>
    <property type="molecule type" value="Genomic_DNA"/>
</dbReference>
<name>A0A1H7Y1B5_STRJI</name>
<dbReference type="SUPFAM" id="SSF55729">
    <property type="entry name" value="Acyl-CoA N-acyltransferases (Nat)"/>
    <property type="match status" value="1"/>
</dbReference>
<dbReference type="OrthoDB" id="164800at2"/>
<feature type="domain" description="N-acetyltransferase" evidence="1">
    <location>
        <begin position="127"/>
        <end position="265"/>
    </location>
</feature>
<dbReference type="Gene3D" id="3.40.630.30">
    <property type="match status" value="1"/>
</dbReference>
<dbReference type="GO" id="GO:0016747">
    <property type="term" value="F:acyltransferase activity, transferring groups other than amino-acyl groups"/>
    <property type="evidence" value="ECO:0007669"/>
    <property type="project" value="InterPro"/>
</dbReference>